<feature type="region of interest" description="Disordered" evidence="1">
    <location>
        <begin position="130"/>
        <end position="154"/>
    </location>
</feature>
<evidence type="ECO:0000313" key="4">
    <source>
        <dbReference type="Proteomes" id="UP000182652"/>
    </source>
</evidence>
<name>A0A1H4M293_9MICC</name>
<dbReference type="RefSeq" id="WP_066211590.1">
    <property type="nucleotide sequence ID" value="NZ_FNSN01000003.1"/>
</dbReference>
<keyword evidence="3" id="KW-0808">Transferase</keyword>
<evidence type="ECO:0000256" key="1">
    <source>
        <dbReference type="SAM" id="MobiDB-lite"/>
    </source>
</evidence>
<sequence>MTESTFSIEQLVLPESLESPEARDFLDVCTLSDELVLRTRGTLDLATPNRARFILWRDTEYARLRVYFVRLEGRVVARAWIHLPLKDNLDTAWLSVGVHPDFEGRGLGRALADHLEAVALSEGRTVVQMGTEHPTGTADDDGERLLPPTGSGSVPAASRSVRFALRRGYELVQVERTSVLEVSEESRRAAHALLEEAAARAEESYDLVTWYDETPEEYVEDLVRLSTSMSTEIPLGGLELGEEVFDADRVREIDARRREGGVRAVTTAARHRSTGELAGYSVLEYLPDHPEVGEQDNTLVLPGHRGHALGQWMKAANFERLLEAFPAVQRIYTYNADENQHMLAINIAMGFRPAGHDGQWQAHLDGRATARATAGEGS</sequence>
<evidence type="ECO:0000313" key="3">
    <source>
        <dbReference type="EMBL" id="SEB76635.1"/>
    </source>
</evidence>
<keyword evidence="4" id="KW-1185">Reference proteome</keyword>
<dbReference type="AlphaFoldDB" id="A0A1H4M293"/>
<accession>A0A1H4M293</accession>
<proteinExistence type="predicted"/>
<dbReference type="Pfam" id="PF00583">
    <property type="entry name" value="Acetyltransf_1"/>
    <property type="match status" value="1"/>
</dbReference>
<dbReference type="InterPro" id="IPR000182">
    <property type="entry name" value="GNAT_dom"/>
</dbReference>
<feature type="domain" description="N-acetyltransferase" evidence="2">
    <location>
        <begin position="26"/>
        <end position="189"/>
    </location>
</feature>
<dbReference type="GO" id="GO:0016747">
    <property type="term" value="F:acyltransferase activity, transferring groups other than amino-acyl groups"/>
    <property type="evidence" value="ECO:0007669"/>
    <property type="project" value="InterPro"/>
</dbReference>
<dbReference type="Proteomes" id="UP000182652">
    <property type="component" value="Unassembled WGS sequence"/>
</dbReference>
<dbReference type="Gene3D" id="3.40.630.30">
    <property type="match status" value="1"/>
</dbReference>
<dbReference type="STRING" id="156980.SAMN04489745_1192"/>
<evidence type="ECO:0000259" key="2">
    <source>
        <dbReference type="PROSITE" id="PS51186"/>
    </source>
</evidence>
<reference evidence="3 4" key="1">
    <citation type="submission" date="2016-10" db="EMBL/GenBank/DDBJ databases">
        <authorList>
            <person name="de Groot N.N."/>
        </authorList>
    </citation>
    <scope>NUCLEOTIDE SEQUENCE [LARGE SCALE GENOMIC DNA]</scope>
    <source>
        <strain evidence="3 4">DSM 10495</strain>
    </source>
</reference>
<dbReference type="CDD" id="cd04301">
    <property type="entry name" value="NAT_SF"/>
    <property type="match status" value="1"/>
</dbReference>
<organism evidence="3 4">
    <name type="scientific">Arthrobacter woluwensis</name>
    <dbReference type="NCBI Taxonomy" id="156980"/>
    <lineage>
        <taxon>Bacteria</taxon>
        <taxon>Bacillati</taxon>
        <taxon>Actinomycetota</taxon>
        <taxon>Actinomycetes</taxon>
        <taxon>Micrococcales</taxon>
        <taxon>Micrococcaceae</taxon>
        <taxon>Arthrobacter</taxon>
    </lineage>
</organism>
<dbReference type="SUPFAM" id="SSF55729">
    <property type="entry name" value="Acyl-CoA N-acyltransferases (Nat)"/>
    <property type="match status" value="2"/>
</dbReference>
<dbReference type="InterPro" id="IPR016181">
    <property type="entry name" value="Acyl_CoA_acyltransferase"/>
</dbReference>
<protein>
    <submittedName>
        <fullName evidence="3">Acetyltransferase (GNAT) family protein</fullName>
    </submittedName>
</protein>
<dbReference type="PROSITE" id="PS51186">
    <property type="entry name" value="GNAT"/>
    <property type="match status" value="1"/>
</dbReference>
<gene>
    <name evidence="3" type="ORF">SAMN04489745_1192</name>
</gene>
<dbReference type="EMBL" id="FNSN01000003">
    <property type="protein sequence ID" value="SEB76635.1"/>
    <property type="molecule type" value="Genomic_DNA"/>
</dbReference>